<dbReference type="Gene3D" id="2.70.98.20">
    <property type="entry name" value="Copper amine oxidase, catalytic domain"/>
    <property type="match status" value="2"/>
</dbReference>
<comment type="cofactor">
    <cofactor evidence="1">
        <name>Cu cation</name>
        <dbReference type="ChEBI" id="CHEBI:23378"/>
    </cofactor>
    <text evidence="1">Contains 1 topaquinone per subunit.</text>
</comment>
<dbReference type="InterPro" id="IPR036460">
    <property type="entry name" value="Cu_amine_oxidase_C_sf"/>
</dbReference>
<dbReference type="PANTHER" id="PTHR10638">
    <property type="entry name" value="COPPER AMINE OXIDASE"/>
    <property type="match status" value="1"/>
</dbReference>
<accession>A0ABQ7Y449</accession>
<name>A0ABQ7Y449_BRANA</name>
<dbReference type="Proteomes" id="UP000824890">
    <property type="component" value="Unassembled WGS sequence"/>
</dbReference>
<dbReference type="PANTHER" id="PTHR10638:SF87">
    <property type="entry name" value="AMINE OXIDASE [COPPER-CONTAINING] ALPHA 2, PEROXISOMAL-RELATED"/>
    <property type="match status" value="1"/>
</dbReference>
<keyword evidence="4" id="KW-1185">Reference proteome</keyword>
<protein>
    <recommendedName>
        <fullName evidence="1">Amine oxidase</fullName>
        <ecNumber evidence="1">1.4.3.-</ecNumber>
    </recommendedName>
</protein>
<dbReference type="InterPro" id="IPR000269">
    <property type="entry name" value="Cu_amine_oxidase"/>
</dbReference>
<comment type="caution">
    <text evidence="3">The sequence shown here is derived from an EMBL/GenBank/DDBJ whole genome shotgun (WGS) entry which is preliminary data.</text>
</comment>
<evidence type="ECO:0000313" key="3">
    <source>
        <dbReference type="EMBL" id="KAH0862953.1"/>
    </source>
</evidence>
<feature type="domain" description="Copper amine oxidase catalytic" evidence="2">
    <location>
        <begin position="6"/>
        <end position="98"/>
    </location>
</feature>
<comment type="similarity">
    <text evidence="1">Belongs to the copper/topaquinone oxidase family.</text>
</comment>
<evidence type="ECO:0000259" key="2">
    <source>
        <dbReference type="Pfam" id="PF01179"/>
    </source>
</evidence>
<keyword evidence="1" id="KW-0479">Metal-binding</keyword>
<proteinExistence type="inferred from homology"/>
<feature type="domain" description="Copper amine oxidase catalytic" evidence="2">
    <location>
        <begin position="111"/>
        <end position="306"/>
    </location>
</feature>
<comment type="PTM">
    <text evidence="1">Topaquinone (TPQ) is generated by copper-dependent autoxidation of a specific tyrosyl residue.</text>
</comment>
<dbReference type="SUPFAM" id="SSF49998">
    <property type="entry name" value="Amine oxidase catalytic domain"/>
    <property type="match status" value="1"/>
</dbReference>
<evidence type="ECO:0000256" key="1">
    <source>
        <dbReference type="RuleBase" id="RU000672"/>
    </source>
</evidence>
<dbReference type="Pfam" id="PF01179">
    <property type="entry name" value="Cu_amine_oxid"/>
    <property type="match status" value="2"/>
</dbReference>
<keyword evidence="1" id="KW-0560">Oxidoreductase</keyword>
<dbReference type="InterPro" id="IPR015798">
    <property type="entry name" value="Cu_amine_oxidase_C"/>
</dbReference>
<feature type="non-terminal residue" evidence="3">
    <location>
        <position position="306"/>
    </location>
</feature>
<evidence type="ECO:0000313" key="4">
    <source>
        <dbReference type="Proteomes" id="UP000824890"/>
    </source>
</evidence>
<dbReference type="InterPro" id="IPR049947">
    <property type="entry name" value="Cu_Am_Ox_Cu-bd"/>
</dbReference>
<reference evidence="3 4" key="1">
    <citation type="submission" date="2021-05" db="EMBL/GenBank/DDBJ databases">
        <title>Genome Assembly of Synthetic Allotetraploid Brassica napus Reveals Homoeologous Exchanges between Subgenomes.</title>
        <authorList>
            <person name="Davis J.T."/>
        </authorList>
    </citation>
    <scope>NUCLEOTIDE SEQUENCE [LARGE SCALE GENOMIC DNA]</scope>
    <source>
        <strain evidence="4">cv. Da-Ae</strain>
        <tissue evidence="3">Seedling</tissue>
    </source>
</reference>
<sequence length="306" mass="34636">MVVNGWANWGFHMSFDVRAGLVISLASIFDMDVNKYRQVLYKGRLSEMFVPYMVPVSDDWYSITYLDCGDFGCGQSTVSLEPYNDCPANDAFMDGITEARPDVSLVVRMDDIYGTIVADNTVAVNHNHFVTFSLDLGVDGKFIFRTKIVTKRTSKSFGTPRKSYWTTNRKIAKTEAEARVKLGLRAEELMVVNPNQKTKHVNEVGYCLLPGSVSGPLLTHDDCPQIRAAFTNYNVWITPYNKSEIWASGLYADRSQGDDTLAVWSQRNRKIENKDIAMWYTVGFHHVPCQEDFPTMPTLSSGFELR</sequence>
<dbReference type="EMBL" id="JAGKQM010000018">
    <property type="protein sequence ID" value="KAH0862953.1"/>
    <property type="molecule type" value="Genomic_DNA"/>
</dbReference>
<dbReference type="PROSITE" id="PS01165">
    <property type="entry name" value="COPPER_AMINE_OXID_2"/>
    <property type="match status" value="1"/>
</dbReference>
<dbReference type="EC" id="1.4.3.-" evidence="1"/>
<keyword evidence="1" id="KW-0186">Copper</keyword>
<organism evidence="3 4">
    <name type="scientific">Brassica napus</name>
    <name type="common">Rape</name>
    <dbReference type="NCBI Taxonomy" id="3708"/>
    <lineage>
        <taxon>Eukaryota</taxon>
        <taxon>Viridiplantae</taxon>
        <taxon>Streptophyta</taxon>
        <taxon>Embryophyta</taxon>
        <taxon>Tracheophyta</taxon>
        <taxon>Spermatophyta</taxon>
        <taxon>Magnoliopsida</taxon>
        <taxon>eudicotyledons</taxon>
        <taxon>Gunneridae</taxon>
        <taxon>Pentapetalae</taxon>
        <taxon>rosids</taxon>
        <taxon>malvids</taxon>
        <taxon>Brassicales</taxon>
        <taxon>Brassicaceae</taxon>
        <taxon>Brassiceae</taxon>
        <taxon>Brassica</taxon>
    </lineage>
</organism>
<keyword evidence="1" id="KW-0801">TPQ</keyword>
<gene>
    <name evidence="3" type="ORF">HID58_080164</name>
</gene>